<dbReference type="Pfam" id="PF12969">
    <property type="entry name" value="DUF3857"/>
    <property type="match status" value="1"/>
</dbReference>
<dbReference type="InterPro" id="IPR024618">
    <property type="entry name" value="DUF3857"/>
</dbReference>
<dbReference type="Gene3D" id="2.60.120.1130">
    <property type="match status" value="1"/>
</dbReference>
<evidence type="ECO:0000256" key="1">
    <source>
        <dbReference type="SAM" id="SignalP"/>
    </source>
</evidence>
<gene>
    <name evidence="3" type="ORF">FPZ43_03680</name>
</gene>
<keyword evidence="4" id="KW-1185">Reference proteome</keyword>
<accession>A0A563UJN7</accession>
<organism evidence="3 4">
    <name type="scientific">Mucilaginibacter pallidiroseus</name>
    <dbReference type="NCBI Taxonomy" id="2599295"/>
    <lineage>
        <taxon>Bacteria</taxon>
        <taxon>Pseudomonadati</taxon>
        <taxon>Bacteroidota</taxon>
        <taxon>Sphingobacteriia</taxon>
        <taxon>Sphingobacteriales</taxon>
        <taxon>Sphingobacteriaceae</taxon>
        <taxon>Mucilaginibacter</taxon>
    </lineage>
</organism>
<feature type="signal peptide" evidence="1">
    <location>
        <begin position="1"/>
        <end position="20"/>
    </location>
</feature>
<evidence type="ECO:0000313" key="4">
    <source>
        <dbReference type="Proteomes" id="UP000320042"/>
    </source>
</evidence>
<dbReference type="RefSeq" id="WP_146380481.1">
    <property type="nucleotide sequence ID" value="NZ_VOEJ01000001.1"/>
</dbReference>
<dbReference type="Gene3D" id="3.10.620.30">
    <property type="match status" value="1"/>
</dbReference>
<dbReference type="Proteomes" id="UP000320042">
    <property type="component" value="Unassembled WGS sequence"/>
</dbReference>
<comment type="caution">
    <text evidence="3">The sequence shown here is derived from an EMBL/GenBank/DDBJ whole genome shotgun (WGS) entry which is preliminary data.</text>
</comment>
<name>A0A563UJN7_9SPHI</name>
<reference evidence="3 4" key="1">
    <citation type="submission" date="2019-07" db="EMBL/GenBank/DDBJ databases">
        <authorList>
            <person name="Kim J."/>
        </authorList>
    </citation>
    <scope>NUCLEOTIDE SEQUENCE [LARGE SCALE GENOMIC DNA]</scope>
    <source>
        <strain evidence="4">dk17</strain>
    </source>
</reference>
<evidence type="ECO:0000313" key="3">
    <source>
        <dbReference type="EMBL" id="TWR31584.1"/>
    </source>
</evidence>
<keyword evidence="1" id="KW-0732">Signal</keyword>
<protein>
    <submittedName>
        <fullName evidence="3">DUF3857 domain-containing protein</fullName>
    </submittedName>
</protein>
<feature type="domain" description="DUF3857" evidence="2">
    <location>
        <begin position="69"/>
        <end position="196"/>
    </location>
</feature>
<proteinExistence type="predicted"/>
<evidence type="ECO:0000259" key="2">
    <source>
        <dbReference type="Pfam" id="PF12969"/>
    </source>
</evidence>
<dbReference type="EMBL" id="VOEJ01000001">
    <property type="protein sequence ID" value="TWR31584.1"/>
    <property type="molecule type" value="Genomic_DNA"/>
</dbReference>
<dbReference type="OrthoDB" id="98874at2"/>
<dbReference type="Gene3D" id="2.60.40.3140">
    <property type="match status" value="1"/>
</dbReference>
<feature type="chain" id="PRO_5021964498" evidence="1">
    <location>
        <begin position="21"/>
        <end position="658"/>
    </location>
</feature>
<sequence length="658" mass="75292">MIKRLLLLLIALSCAAISNAQKFPYGQFTVEELNMPRYNNDTSAHAVVLNEFGETRLDVTSNDRIKVIFDYHVKIKIFDNKGFEKGTVAIPFYTESDDSEDVEEIKAIITYKDEQGSVKQAELDPGKIVRVKENKYWSEVRFAIPNLRAGCVIEYSYRHLTPYFSKFPSWNFQDDIPKVRSQYEVHIPAFWSYNAALKGFLKLTRNESKVERACFTSHGASCDCSYLTFGIDNIPAFIEEDYMTAPRNYISNISFTLSEYTNPYTGVKIKVARDWRDVDYNLKKADYFGSQIRRKDIFKEQLTPLLAGKQTQIDKAKAVYAFIQSNIKWNDMNSRGSDDGIKKALDKHSGNVADINLALINALNTAGVTVEPMLLSTRVNGLINKLYPVETDFNYVIARAIVEKDTFLLDATDPLMSFGMLPLRAINDEGRIMHPDRPSYWAKIQTNQRKSSTTSFNLTLQPNGKLTGTVTMYSSGFDGYEKRKAIKKFNTTDEYIENLDERLNKIKIVKAAVNNIDSLDKTLVEQYDIEIDAFDNLNHNRLSLNPYIFDRLASNPFKLDDRNYPVDWGMPTDRRVVINVSLPDGYVIESSPTDLSLGLPNKGGLYITNFAGNGNKFTFSNIMQFNKSIYYPEEYPYLKEMYNRIITAQKGEIVFKKK</sequence>
<dbReference type="AlphaFoldDB" id="A0A563UJN7"/>